<dbReference type="Proteomes" id="UP000886520">
    <property type="component" value="Chromosome 5"/>
</dbReference>
<evidence type="ECO:0000313" key="17">
    <source>
        <dbReference type="EMBL" id="KAI5080137.1"/>
    </source>
</evidence>
<gene>
    <name evidence="17" type="ORF">GOP47_0005616</name>
</gene>
<dbReference type="PROSITE" id="PS50020">
    <property type="entry name" value="WW_DOMAIN_2"/>
    <property type="match status" value="1"/>
</dbReference>
<dbReference type="Pfam" id="PF00271">
    <property type="entry name" value="Helicase_C"/>
    <property type="match status" value="1"/>
</dbReference>
<evidence type="ECO:0000256" key="11">
    <source>
        <dbReference type="ARBA" id="ARBA00023242"/>
    </source>
</evidence>
<evidence type="ECO:0000256" key="12">
    <source>
        <dbReference type="PROSITE-ProRule" id="PRU00175"/>
    </source>
</evidence>
<comment type="similarity">
    <text evidence="2">Belongs to the SNF2/RAD54 helicase family. RAD16 subfamily.</text>
</comment>
<dbReference type="Gene3D" id="3.40.50.300">
    <property type="entry name" value="P-loop containing nucleotide triphosphate hydrolases"/>
    <property type="match status" value="1"/>
</dbReference>
<dbReference type="GO" id="GO:0008094">
    <property type="term" value="F:ATP-dependent activity, acting on DNA"/>
    <property type="evidence" value="ECO:0007669"/>
    <property type="project" value="TreeGrafter"/>
</dbReference>
<evidence type="ECO:0000256" key="10">
    <source>
        <dbReference type="ARBA" id="ARBA00022840"/>
    </source>
</evidence>
<dbReference type="InterPro" id="IPR000330">
    <property type="entry name" value="SNF2_N"/>
</dbReference>
<evidence type="ECO:0000256" key="9">
    <source>
        <dbReference type="ARBA" id="ARBA00022833"/>
    </source>
</evidence>
<keyword evidence="11" id="KW-0539">Nucleus</keyword>
<dbReference type="InterPro" id="IPR014001">
    <property type="entry name" value="Helicase_ATP-bd"/>
</dbReference>
<dbReference type="OrthoDB" id="448448at2759"/>
<dbReference type="PROSITE" id="PS51192">
    <property type="entry name" value="HELICASE_ATP_BIND_1"/>
    <property type="match status" value="1"/>
</dbReference>
<keyword evidence="5" id="KW-0547">Nucleotide-binding</keyword>
<dbReference type="InterPro" id="IPR049730">
    <property type="entry name" value="SNF2/RAD54-like_C"/>
</dbReference>
<dbReference type="GO" id="GO:0004386">
    <property type="term" value="F:helicase activity"/>
    <property type="evidence" value="ECO:0007669"/>
    <property type="project" value="UniProtKB-KW"/>
</dbReference>
<keyword evidence="8" id="KW-0347">Helicase</keyword>
<evidence type="ECO:0000256" key="2">
    <source>
        <dbReference type="ARBA" id="ARBA00008438"/>
    </source>
</evidence>
<proteinExistence type="inferred from homology"/>
<sequence>MDSSGFSQEQIRAATAMLVAAATDGLSSQPNPRAYMETLASGFAEASAMPPLSHKFATLVRASQADGGDDEQEPDDEEEKYLVGFTEVNVVGLQYYHGTVNNREMVRLVREPHNVYDRNAIRVDNMYGEQVGHIERYKACHLAPLVDNGLAVIEGIIPRGSKNTYRMPCQVFVFSKDTAMPTVLNRLVRSGLAVTTPNDPNFVQLTAMTVPENMKSTQEEAGKSIDEIFDTLILNQKKVSAAMEPAPLITTPLYSHQKEALAWLAERENSNDLPPFWQEQAERKGSARKFYVNSLTNFMTDQKPDPFRGGILADEMGLGKTLTLVSLIATNKLAMSHSLVGETQVEEPTSSRPLKKQKLDSLESHIDDKSVSQATLVVCPLSVMSIWIGQLEEHTLPGSLKVYLYHGADRTRKANVLSRHDIVLTTYNILAAEGNDLRSPLQKVRWLRVILDEAHIIKNPNAGMSQAAFSLKAERRWAVTGTPIQNGAKDLCSLMMFLKLQPLDDKSFWNRTIQRPLLSGDASGFIRLQALLMTIALRRTKDMKVDDKRIVELPQKTVNIHTVDLNEEDRQIYDRVELEGKRLVGQYVASGTVLQNYSTILQIILRLRQICDHSSLCPLKEGFLDTFSDMKDLSSSPELLQKLLSVLQSGDDFDCPICLSPPTLAVITKCSHVFCRKCIEKTLMQDKEKCPMCRVALTASDLFAAPPAVETREVTEPETQQQEWSAKIRALVALLLEVRKNDPNVKSVVFSQFAGMLNLVQAPLEAAGFKYVRIDGSMSLKKREAALKAFQAKGPDSPNIILLSLKAAGVGLNLVAASQVYMLDPWWNPAIEEQAMDRVHRLGQTRDVEIVRLIVRDSIEERILELQEKKRNLASSAFGKSTDQMRKTRIQDVQHLMQM</sequence>
<dbReference type="SMART" id="SM00910">
    <property type="entry name" value="HIRAN"/>
    <property type="match status" value="1"/>
</dbReference>
<dbReference type="GO" id="GO:0005634">
    <property type="term" value="C:nucleus"/>
    <property type="evidence" value="ECO:0007669"/>
    <property type="project" value="UniProtKB-SubCell"/>
</dbReference>
<dbReference type="InterPro" id="IPR038718">
    <property type="entry name" value="SNF2-like_sf"/>
</dbReference>
<evidence type="ECO:0000259" key="15">
    <source>
        <dbReference type="PROSITE" id="PS51192"/>
    </source>
</evidence>
<evidence type="ECO:0000313" key="18">
    <source>
        <dbReference type="Proteomes" id="UP000886520"/>
    </source>
</evidence>
<evidence type="ECO:0000256" key="7">
    <source>
        <dbReference type="ARBA" id="ARBA00022801"/>
    </source>
</evidence>
<dbReference type="InterPro" id="IPR017907">
    <property type="entry name" value="Znf_RING_CS"/>
</dbReference>
<dbReference type="InterPro" id="IPR018957">
    <property type="entry name" value="Znf_C3HC4_RING-type"/>
</dbReference>
<keyword evidence="4" id="KW-0479">Metal-binding</keyword>
<dbReference type="InterPro" id="IPR001650">
    <property type="entry name" value="Helicase_C-like"/>
</dbReference>
<dbReference type="InterPro" id="IPR001841">
    <property type="entry name" value="Znf_RING"/>
</dbReference>
<keyword evidence="10" id="KW-0067">ATP-binding</keyword>
<dbReference type="InterPro" id="IPR027417">
    <property type="entry name" value="P-loop_NTPase"/>
</dbReference>
<evidence type="ECO:0000256" key="6">
    <source>
        <dbReference type="ARBA" id="ARBA00022771"/>
    </source>
</evidence>
<dbReference type="GO" id="GO:0003676">
    <property type="term" value="F:nucleic acid binding"/>
    <property type="evidence" value="ECO:0007669"/>
    <property type="project" value="InterPro"/>
</dbReference>
<dbReference type="Pfam" id="PF00176">
    <property type="entry name" value="SNF2-rel_dom"/>
    <property type="match status" value="1"/>
</dbReference>
<dbReference type="Gene3D" id="3.30.40.10">
    <property type="entry name" value="Zinc/RING finger domain, C3HC4 (zinc finger)"/>
    <property type="match status" value="1"/>
</dbReference>
<reference evidence="17 18" key="1">
    <citation type="submission" date="2021-01" db="EMBL/GenBank/DDBJ databases">
        <title>Adiantum capillus-veneris genome.</title>
        <authorList>
            <person name="Fang Y."/>
            <person name="Liao Q."/>
        </authorList>
    </citation>
    <scope>NUCLEOTIDE SEQUENCE [LARGE SCALE GENOMIC DNA]</scope>
    <source>
        <strain evidence="17">H3</strain>
        <tissue evidence="17">Leaf</tissue>
    </source>
</reference>
<evidence type="ECO:0000256" key="1">
    <source>
        <dbReference type="ARBA" id="ARBA00004123"/>
    </source>
</evidence>
<feature type="domain" description="RING-type" evidence="14">
    <location>
        <begin position="655"/>
        <end position="694"/>
    </location>
</feature>
<dbReference type="AlphaFoldDB" id="A0A9D4ZNE7"/>
<dbReference type="SMART" id="SM00487">
    <property type="entry name" value="DEXDc"/>
    <property type="match status" value="1"/>
</dbReference>
<name>A0A9D4ZNE7_ADICA</name>
<dbReference type="CDD" id="cd16509">
    <property type="entry name" value="RING-HC_HLTF"/>
    <property type="match status" value="1"/>
</dbReference>
<keyword evidence="18" id="KW-1185">Reference proteome</keyword>
<dbReference type="Gene3D" id="3.30.70.2330">
    <property type="match status" value="1"/>
</dbReference>
<dbReference type="InterPro" id="IPR001202">
    <property type="entry name" value="WW_dom"/>
</dbReference>
<dbReference type="PROSITE" id="PS00518">
    <property type="entry name" value="ZF_RING_1"/>
    <property type="match status" value="1"/>
</dbReference>
<dbReference type="EMBL" id="JABFUD020000005">
    <property type="protein sequence ID" value="KAI5080137.1"/>
    <property type="molecule type" value="Genomic_DNA"/>
</dbReference>
<comment type="caution">
    <text evidence="17">The sequence shown here is derived from an EMBL/GenBank/DDBJ whole genome shotgun (WGS) entry which is preliminary data.</text>
</comment>
<evidence type="ECO:0000259" key="14">
    <source>
        <dbReference type="PROSITE" id="PS50089"/>
    </source>
</evidence>
<dbReference type="InterPro" id="IPR014905">
    <property type="entry name" value="HIRAN"/>
</dbReference>
<dbReference type="Pfam" id="PF08797">
    <property type="entry name" value="HIRAN"/>
    <property type="match status" value="1"/>
</dbReference>
<dbReference type="Gene3D" id="3.40.50.10810">
    <property type="entry name" value="Tandem AAA-ATPase domain"/>
    <property type="match status" value="1"/>
</dbReference>
<evidence type="ECO:0000259" key="13">
    <source>
        <dbReference type="PROSITE" id="PS50020"/>
    </source>
</evidence>
<evidence type="ECO:0000256" key="5">
    <source>
        <dbReference type="ARBA" id="ARBA00022741"/>
    </source>
</evidence>
<dbReference type="SMART" id="SM00184">
    <property type="entry name" value="RING"/>
    <property type="match status" value="1"/>
</dbReference>
<dbReference type="SUPFAM" id="SSF57850">
    <property type="entry name" value="RING/U-box"/>
    <property type="match status" value="1"/>
</dbReference>
<dbReference type="InterPro" id="IPR050628">
    <property type="entry name" value="SNF2_RAD54_helicase_TF"/>
</dbReference>
<dbReference type="SMART" id="SM00490">
    <property type="entry name" value="HELICc"/>
    <property type="match status" value="1"/>
</dbReference>
<dbReference type="GO" id="GO:0016818">
    <property type="term" value="F:hydrolase activity, acting on acid anhydrides, in phosphorus-containing anhydrides"/>
    <property type="evidence" value="ECO:0007669"/>
    <property type="project" value="InterPro"/>
</dbReference>
<dbReference type="GO" id="GO:0005524">
    <property type="term" value="F:ATP binding"/>
    <property type="evidence" value="ECO:0007669"/>
    <property type="project" value="UniProtKB-KW"/>
</dbReference>
<evidence type="ECO:0000256" key="8">
    <source>
        <dbReference type="ARBA" id="ARBA00022806"/>
    </source>
</evidence>
<keyword evidence="6 12" id="KW-0863">Zinc-finger</keyword>
<dbReference type="PROSITE" id="PS51194">
    <property type="entry name" value="HELICASE_CTER"/>
    <property type="match status" value="1"/>
</dbReference>
<keyword evidence="7" id="KW-0378">Hydrolase</keyword>
<evidence type="ECO:0000259" key="16">
    <source>
        <dbReference type="PROSITE" id="PS51194"/>
    </source>
</evidence>
<comment type="subcellular location">
    <subcellularLocation>
        <location evidence="1">Nucleus</location>
    </subcellularLocation>
</comment>
<keyword evidence="3" id="KW-0934">Plastid</keyword>
<dbReference type="PANTHER" id="PTHR45626">
    <property type="entry name" value="TRANSCRIPTION TERMINATION FACTOR 2-RELATED"/>
    <property type="match status" value="1"/>
</dbReference>
<evidence type="ECO:0000256" key="3">
    <source>
        <dbReference type="ARBA" id="ARBA00022528"/>
    </source>
</evidence>
<keyword evidence="9" id="KW-0862">Zinc</keyword>
<protein>
    <submittedName>
        <fullName evidence="17">Uncharacterized protein</fullName>
    </submittedName>
</protein>
<dbReference type="PROSITE" id="PS50089">
    <property type="entry name" value="ZF_RING_2"/>
    <property type="match status" value="1"/>
</dbReference>
<organism evidence="17 18">
    <name type="scientific">Adiantum capillus-veneris</name>
    <name type="common">Maidenhair fern</name>
    <dbReference type="NCBI Taxonomy" id="13818"/>
    <lineage>
        <taxon>Eukaryota</taxon>
        <taxon>Viridiplantae</taxon>
        <taxon>Streptophyta</taxon>
        <taxon>Embryophyta</taxon>
        <taxon>Tracheophyta</taxon>
        <taxon>Polypodiopsida</taxon>
        <taxon>Polypodiidae</taxon>
        <taxon>Polypodiales</taxon>
        <taxon>Pteridineae</taxon>
        <taxon>Pteridaceae</taxon>
        <taxon>Vittarioideae</taxon>
        <taxon>Adiantum</taxon>
    </lineage>
</organism>
<dbReference type="Pfam" id="PF00097">
    <property type="entry name" value="zf-C3HC4"/>
    <property type="match status" value="1"/>
</dbReference>
<accession>A0A9D4ZNE7</accession>
<feature type="domain" description="Helicase ATP-binding" evidence="15">
    <location>
        <begin position="301"/>
        <end position="501"/>
    </location>
</feature>
<feature type="domain" description="Helicase C-terminal" evidence="16">
    <location>
        <begin position="730"/>
        <end position="894"/>
    </location>
</feature>
<dbReference type="InterPro" id="IPR013083">
    <property type="entry name" value="Znf_RING/FYVE/PHD"/>
</dbReference>
<dbReference type="CDD" id="cd18793">
    <property type="entry name" value="SF2_C_SNF"/>
    <property type="match status" value="1"/>
</dbReference>
<evidence type="ECO:0000256" key="4">
    <source>
        <dbReference type="ARBA" id="ARBA00022723"/>
    </source>
</evidence>
<dbReference type="PANTHER" id="PTHR45626:SF17">
    <property type="entry name" value="HELICASE-LIKE TRANSCRIPTION FACTOR"/>
    <property type="match status" value="1"/>
</dbReference>
<dbReference type="SUPFAM" id="SSF52540">
    <property type="entry name" value="P-loop containing nucleoside triphosphate hydrolases"/>
    <property type="match status" value="2"/>
</dbReference>
<feature type="domain" description="WW" evidence="13">
    <location>
        <begin position="271"/>
        <end position="306"/>
    </location>
</feature>
<keyword evidence="3" id="KW-0150">Chloroplast</keyword>
<dbReference type="GO" id="GO:0006281">
    <property type="term" value="P:DNA repair"/>
    <property type="evidence" value="ECO:0007669"/>
    <property type="project" value="TreeGrafter"/>
</dbReference>
<dbReference type="GO" id="GO:0008270">
    <property type="term" value="F:zinc ion binding"/>
    <property type="evidence" value="ECO:0007669"/>
    <property type="project" value="UniProtKB-KW"/>
</dbReference>